<name>A0A382MK88_9ZZZZ</name>
<reference evidence="1" key="1">
    <citation type="submission" date="2018-05" db="EMBL/GenBank/DDBJ databases">
        <authorList>
            <person name="Lanie J.A."/>
            <person name="Ng W.-L."/>
            <person name="Kazmierczak K.M."/>
            <person name="Andrzejewski T.M."/>
            <person name="Davidsen T.M."/>
            <person name="Wayne K.J."/>
            <person name="Tettelin H."/>
            <person name="Glass J.I."/>
            <person name="Rusch D."/>
            <person name="Podicherti R."/>
            <person name="Tsui H.-C.T."/>
            <person name="Winkler M.E."/>
        </authorList>
    </citation>
    <scope>NUCLEOTIDE SEQUENCE</scope>
</reference>
<evidence type="ECO:0000313" key="1">
    <source>
        <dbReference type="EMBL" id="SVC49413.1"/>
    </source>
</evidence>
<protein>
    <submittedName>
        <fullName evidence="1">Uncharacterized protein</fullName>
    </submittedName>
</protein>
<sequence length="56" mass="6182">MEYKAGEIRTTGSGISRFLKVQNQKFATVSCGGCGYKELYRMDGRGVGNIFDILTN</sequence>
<gene>
    <name evidence="1" type="ORF">METZ01_LOCUS302267</name>
</gene>
<dbReference type="EMBL" id="UINC01094291">
    <property type="protein sequence ID" value="SVC49413.1"/>
    <property type="molecule type" value="Genomic_DNA"/>
</dbReference>
<proteinExistence type="predicted"/>
<dbReference type="InterPro" id="IPR018652">
    <property type="entry name" value="DUF2082_NA-bd_Znr"/>
</dbReference>
<dbReference type="Pfam" id="PF09855">
    <property type="entry name" value="Zn_ribbon_13"/>
    <property type="match status" value="1"/>
</dbReference>
<accession>A0A382MK88</accession>
<dbReference type="AlphaFoldDB" id="A0A382MK88"/>
<organism evidence="1">
    <name type="scientific">marine metagenome</name>
    <dbReference type="NCBI Taxonomy" id="408172"/>
    <lineage>
        <taxon>unclassified sequences</taxon>
        <taxon>metagenomes</taxon>
        <taxon>ecological metagenomes</taxon>
    </lineage>
</organism>